<feature type="compositionally biased region" description="Low complexity" evidence="2">
    <location>
        <begin position="73"/>
        <end position="99"/>
    </location>
</feature>
<dbReference type="CDD" id="cd00067">
    <property type="entry name" value="GAL4"/>
    <property type="match status" value="1"/>
</dbReference>
<dbReference type="Gene3D" id="4.10.240.10">
    <property type="entry name" value="Zn(2)-C6 fungal-type DNA-binding domain"/>
    <property type="match status" value="1"/>
</dbReference>
<gene>
    <name evidence="4" type="ORF">SBRCBS47491_001083</name>
</gene>
<dbReference type="InterPro" id="IPR053181">
    <property type="entry name" value="EcdB-like_regulator"/>
</dbReference>
<dbReference type="PANTHER" id="PTHR47785">
    <property type="entry name" value="ZN(II)2CYS6 TRANSCRIPTION FACTOR (EUROFUNG)-RELATED-RELATED"/>
    <property type="match status" value="1"/>
</dbReference>
<dbReference type="EMBL" id="CAWUHC010000006">
    <property type="protein sequence ID" value="CAK7211317.1"/>
    <property type="molecule type" value="Genomic_DNA"/>
</dbReference>
<evidence type="ECO:0000313" key="4">
    <source>
        <dbReference type="EMBL" id="CAK7211317.1"/>
    </source>
</evidence>
<feature type="compositionally biased region" description="Polar residues" evidence="2">
    <location>
        <begin position="205"/>
        <end position="222"/>
    </location>
</feature>
<comment type="caution">
    <text evidence="4">The sequence shown here is derived from an EMBL/GenBank/DDBJ whole genome shotgun (WGS) entry which is preliminary data.</text>
</comment>
<evidence type="ECO:0000256" key="2">
    <source>
        <dbReference type="SAM" id="MobiDB-lite"/>
    </source>
</evidence>
<dbReference type="InterPro" id="IPR036864">
    <property type="entry name" value="Zn2-C6_fun-type_DNA-bd_sf"/>
</dbReference>
<dbReference type="CDD" id="cd12148">
    <property type="entry name" value="fungal_TF_MHR"/>
    <property type="match status" value="1"/>
</dbReference>
<feature type="region of interest" description="Disordered" evidence="2">
    <location>
        <begin position="185"/>
        <end position="222"/>
    </location>
</feature>
<organism evidence="4 5">
    <name type="scientific">Sporothrix bragantina</name>
    <dbReference type="NCBI Taxonomy" id="671064"/>
    <lineage>
        <taxon>Eukaryota</taxon>
        <taxon>Fungi</taxon>
        <taxon>Dikarya</taxon>
        <taxon>Ascomycota</taxon>
        <taxon>Pezizomycotina</taxon>
        <taxon>Sordariomycetes</taxon>
        <taxon>Sordariomycetidae</taxon>
        <taxon>Ophiostomatales</taxon>
        <taxon>Ophiostomataceae</taxon>
        <taxon>Sporothrix</taxon>
    </lineage>
</organism>
<proteinExistence type="predicted"/>
<name>A0ABP0AVL8_9PEZI</name>
<feature type="compositionally biased region" description="Basic residues" evidence="2">
    <location>
        <begin position="319"/>
        <end position="341"/>
    </location>
</feature>
<evidence type="ECO:0000313" key="5">
    <source>
        <dbReference type="Proteomes" id="UP001642406"/>
    </source>
</evidence>
<dbReference type="SMART" id="SM00066">
    <property type="entry name" value="GAL4"/>
    <property type="match status" value="1"/>
</dbReference>
<feature type="compositionally biased region" description="Low complexity" evidence="2">
    <location>
        <begin position="114"/>
        <end position="128"/>
    </location>
</feature>
<dbReference type="PROSITE" id="PS00463">
    <property type="entry name" value="ZN2_CY6_FUNGAL_1"/>
    <property type="match status" value="1"/>
</dbReference>
<dbReference type="InterPro" id="IPR001138">
    <property type="entry name" value="Zn2Cys6_DnaBD"/>
</dbReference>
<keyword evidence="1" id="KW-0539">Nucleus</keyword>
<feature type="region of interest" description="Disordered" evidence="2">
    <location>
        <begin position="313"/>
        <end position="356"/>
    </location>
</feature>
<evidence type="ECO:0000259" key="3">
    <source>
        <dbReference type="PROSITE" id="PS50048"/>
    </source>
</evidence>
<feature type="compositionally biased region" description="Low complexity" evidence="2">
    <location>
        <begin position="185"/>
        <end position="201"/>
    </location>
</feature>
<feature type="region of interest" description="Disordered" evidence="2">
    <location>
        <begin position="592"/>
        <end position="620"/>
    </location>
</feature>
<dbReference type="SUPFAM" id="SSF57701">
    <property type="entry name" value="Zn2/Cys6 DNA-binding domain"/>
    <property type="match status" value="1"/>
</dbReference>
<feature type="domain" description="Zn(2)-C6 fungal-type" evidence="3">
    <location>
        <begin position="151"/>
        <end position="181"/>
    </location>
</feature>
<dbReference type="Pfam" id="PF00172">
    <property type="entry name" value="Zn_clus"/>
    <property type="match status" value="1"/>
</dbReference>
<feature type="compositionally biased region" description="Low complexity" evidence="2">
    <location>
        <begin position="592"/>
        <end position="613"/>
    </location>
</feature>
<feature type="region of interest" description="Disordered" evidence="2">
    <location>
        <begin position="60"/>
        <end position="142"/>
    </location>
</feature>
<accession>A0ABP0AVL8</accession>
<protein>
    <recommendedName>
        <fullName evidence="3">Zn(2)-C6 fungal-type domain-containing protein</fullName>
    </recommendedName>
</protein>
<dbReference type="PROSITE" id="PS50048">
    <property type="entry name" value="ZN2_CY6_FUNGAL_2"/>
    <property type="match status" value="1"/>
</dbReference>
<sequence length="908" mass="97167">MDLDHHALSPVPLSDGTARSIELAAMSDLAEMTDLAHTHNTADAIADAVEVAVRADSIDMADAQDMSDTPAPATVTTGTDSSSDNTTTAASPSSDAAATPGSHQPGSSVRRRSTATSASKSSSSTTPRLRTRAGTGRPLKINYPKKRVSVACDVCRARKTRCDARRPACSFCSQLGIECVYRRGGSSATNKNSSGSNSKNGDGLTPNTPGTPSTPKNDNLSKTDIVARLGRLESLLREKESAAAAVLVSVAASTPAGPFGGPSPSHDSVLPSGNSPIAIPPPTPSPIVSFSAVSPYASGNTCEQYVHYNHQHYPQQQPQHRHHGHVSQHQGHHHQHHHQPHDHHESLSPYVATTTPSDHGVTAHAVHITAAVGAGSTRPSPLFGYRLDSLSRLGPDAASLPSLRALCHLDVNAELETELFGQSTADTGLLSSEQEPNLDLSPRRCWSLEQAFSRDVLPWCPIIEQQECAELVARAAEDGFPRGRLETAVALLVLALGSFARESGSGRGRDHANGRNGQLPGIEYFHAGRQVVHTAAGLSGASGRYSIMRVQCDLLVTFYFLFSLKPILAFEVLSSAGLRLLMLLQLRSSGSSSSVRQATSPSSSASSATTAGSPMNGRNDPTYDERLHRAYWTCYLLEHELQAYVSFSARLLQERRDFVPLPLSNYEEPGMYWFLSEIALRGICSSMQDDPGYYHKKPGGRGSTGVGTGGVAWNEHMLDAPMLVEEVTLQLLEWHANLAAPVSFPLDDQSAFLTPGAAVGAVPVLRPLLDPHKVFLRAQFYAVQATLRWPFVVQLLTDQAATVVPTPAGIEGAAASLHYAVLHVYAVEPLLQDRHLMLFANIAGLFCVTMLLLCAHNLPQLAAIQHPGTEAAVRSALTSLRIWQGEPNVQAMVVRVEELARANGVAIE</sequence>
<keyword evidence="5" id="KW-1185">Reference proteome</keyword>
<evidence type="ECO:0000256" key="1">
    <source>
        <dbReference type="ARBA" id="ARBA00023242"/>
    </source>
</evidence>
<reference evidence="4 5" key="1">
    <citation type="submission" date="2024-01" db="EMBL/GenBank/DDBJ databases">
        <authorList>
            <person name="Allen C."/>
            <person name="Tagirdzhanova G."/>
        </authorList>
    </citation>
    <scope>NUCLEOTIDE SEQUENCE [LARGE SCALE GENOMIC DNA]</scope>
</reference>
<dbReference type="Proteomes" id="UP001642406">
    <property type="component" value="Unassembled WGS sequence"/>
</dbReference>